<reference evidence="1 2" key="1">
    <citation type="submission" date="2019-04" db="EMBL/GenBank/DDBJ databases">
        <title>Friends and foes A comparative genomics study of 23 Aspergillus species from section Flavi.</title>
        <authorList>
            <consortium name="DOE Joint Genome Institute"/>
            <person name="Kjaerbolling I."/>
            <person name="Vesth T."/>
            <person name="Frisvad J.C."/>
            <person name="Nybo J.L."/>
            <person name="Theobald S."/>
            <person name="Kildgaard S."/>
            <person name="Isbrandt T."/>
            <person name="Kuo A."/>
            <person name="Sato A."/>
            <person name="Lyhne E.K."/>
            <person name="Kogle M.E."/>
            <person name="Wiebenga A."/>
            <person name="Kun R.S."/>
            <person name="Lubbers R.J."/>
            <person name="Makela M.R."/>
            <person name="Barry K."/>
            <person name="Chovatia M."/>
            <person name="Clum A."/>
            <person name="Daum C."/>
            <person name="Haridas S."/>
            <person name="He G."/>
            <person name="LaButti K."/>
            <person name="Lipzen A."/>
            <person name="Mondo S."/>
            <person name="Riley R."/>
            <person name="Salamov A."/>
            <person name="Simmons B.A."/>
            <person name="Magnuson J.K."/>
            <person name="Henrissat B."/>
            <person name="Mortensen U.H."/>
            <person name="Larsen T.O."/>
            <person name="Devries R.P."/>
            <person name="Grigoriev I.V."/>
            <person name="Machida M."/>
            <person name="Baker S.E."/>
            <person name="Andersen M.R."/>
        </authorList>
    </citation>
    <scope>NUCLEOTIDE SEQUENCE [LARGE SCALE GENOMIC DNA]</scope>
    <source>
        <strain evidence="1 2">IBT 18842</strain>
    </source>
</reference>
<protein>
    <submittedName>
        <fullName evidence="1">AhpC/TSA antioxidant enzyme-domain-containing protein</fullName>
    </submittedName>
</protein>
<name>A0A5N6U618_ASPAV</name>
<dbReference type="Proteomes" id="UP000325780">
    <property type="component" value="Unassembled WGS sequence"/>
</dbReference>
<organism evidence="1 2">
    <name type="scientific">Aspergillus avenaceus</name>
    <dbReference type="NCBI Taxonomy" id="36643"/>
    <lineage>
        <taxon>Eukaryota</taxon>
        <taxon>Fungi</taxon>
        <taxon>Dikarya</taxon>
        <taxon>Ascomycota</taxon>
        <taxon>Pezizomycotina</taxon>
        <taxon>Eurotiomycetes</taxon>
        <taxon>Eurotiomycetidae</taxon>
        <taxon>Eurotiales</taxon>
        <taxon>Aspergillaceae</taxon>
        <taxon>Aspergillus</taxon>
        <taxon>Aspergillus subgen. Circumdati</taxon>
    </lineage>
</organism>
<evidence type="ECO:0000313" key="2">
    <source>
        <dbReference type="Proteomes" id="UP000325780"/>
    </source>
</evidence>
<gene>
    <name evidence="1" type="ORF">BDV25DRAFT_136232</name>
</gene>
<dbReference type="PANTHER" id="PTHR28630">
    <property type="match status" value="1"/>
</dbReference>
<dbReference type="AlphaFoldDB" id="A0A5N6U618"/>
<evidence type="ECO:0000313" key="1">
    <source>
        <dbReference type="EMBL" id="KAE8154087.1"/>
    </source>
</evidence>
<accession>A0A5N6U618</accession>
<keyword evidence="2" id="KW-1185">Reference proteome</keyword>
<dbReference type="OrthoDB" id="40334at2759"/>
<dbReference type="EMBL" id="ML742032">
    <property type="protein sequence ID" value="KAE8154087.1"/>
    <property type="molecule type" value="Genomic_DNA"/>
</dbReference>
<dbReference type="CDD" id="cd02970">
    <property type="entry name" value="PRX_like2"/>
    <property type="match status" value="1"/>
</dbReference>
<sequence>MSETTLIKHDPIPDEQSLCDAYNLDLQSGDGAHIRFGELVAGKGDHITTVVIFIRHFFCLYDQSYVHNISRRLTESITPNTDSANPTQVILIGCGQPAGIVPYVTDTSAAFPLYTDPTGTIYEKLHMKKSYTGLTRPPSYAPVSALRAFGVGIKGLFKTGLQVLKGGGWNRNGGEWVFRDGKCVFVHRMQGTGDHLTADELVKVIGEDVLEKKS</sequence>
<dbReference type="PANTHER" id="PTHR28630:SF3">
    <property type="entry name" value="PEROXIREDOXIN-LIKE 2C"/>
    <property type="match status" value="1"/>
</dbReference>
<dbReference type="Pfam" id="PF13911">
    <property type="entry name" value="AhpC-TSA_2"/>
    <property type="match status" value="1"/>
</dbReference>
<dbReference type="Gene3D" id="3.40.30.10">
    <property type="entry name" value="Glutaredoxin"/>
    <property type="match status" value="1"/>
</dbReference>
<dbReference type="InterPro" id="IPR032801">
    <property type="entry name" value="PXL2A/B/C"/>
</dbReference>
<proteinExistence type="predicted"/>